<sequence precursor="true">MLLAMHISLRKIFFPAAACCIAAIFAEVNCTAEDSAKFASTVDETFVADHDGTKQKYVVMTPPEMIEGKPVSVLIVLHGHGSDRWQFVKQSRGECRAARDAALEHRMLLVSPDYRARTSWMGPAAEADLVQIIQTLKQKYNVQRIILSGGSMGGTGALTFSARHPEMIDGVVSLNGTANLVEYERFQDAIAASFGGTRELVPDEYRKRSAEFYPTKFTMPLAATTGGKDEVVPAASVLRLVDQIQKHNSNVLSIHRKEGGHSTTYADSKQAFEFVIQATNPKSE</sequence>
<name>A0A517QNM1_9PLAN</name>
<reference evidence="4 5" key="1">
    <citation type="submission" date="2019-02" db="EMBL/GenBank/DDBJ databases">
        <title>Deep-cultivation of Planctomycetes and their phenomic and genomic characterization uncovers novel biology.</title>
        <authorList>
            <person name="Wiegand S."/>
            <person name="Jogler M."/>
            <person name="Boedeker C."/>
            <person name="Pinto D."/>
            <person name="Vollmers J."/>
            <person name="Rivas-Marin E."/>
            <person name="Kohn T."/>
            <person name="Peeters S.H."/>
            <person name="Heuer A."/>
            <person name="Rast P."/>
            <person name="Oberbeckmann S."/>
            <person name="Bunk B."/>
            <person name="Jeske O."/>
            <person name="Meyerdierks A."/>
            <person name="Storesund J.E."/>
            <person name="Kallscheuer N."/>
            <person name="Luecker S."/>
            <person name="Lage O.M."/>
            <person name="Pohl T."/>
            <person name="Merkel B.J."/>
            <person name="Hornburger P."/>
            <person name="Mueller R.-W."/>
            <person name="Bruemmer F."/>
            <person name="Labrenz M."/>
            <person name="Spormann A.M."/>
            <person name="Op den Camp H."/>
            <person name="Overmann J."/>
            <person name="Amann R."/>
            <person name="Jetten M.S.M."/>
            <person name="Mascher T."/>
            <person name="Medema M.H."/>
            <person name="Devos D.P."/>
            <person name="Kaster A.-K."/>
            <person name="Ovreas L."/>
            <person name="Rohde M."/>
            <person name="Galperin M.Y."/>
            <person name="Jogler C."/>
        </authorList>
    </citation>
    <scope>NUCLEOTIDE SEQUENCE [LARGE SCALE GENOMIC DNA]</scope>
    <source>
        <strain evidence="4 5">Mal48</strain>
    </source>
</reference>
<dbReference type="EMBL" id="CP036267">
    <property type="protein sequence ID" value="QDT33215.1"/>
    <property type="molecule type" value="Genomic_DNA"/>
</dbReference>
<dbReference type="EC" id="3.7.1.14" evidence="4"/>
<proteinExistence type="predicted"/>
<dbReference type="SUPFAM" id="SSF53474">
    <property type="entry name" value="alpha/beta-Hydrolases"/>
    <property type="match status" value="1"/>
</dbReference>
<dbReference type="GO" id="GO:0006508">
    <property type="term" value="P:proteolysis"/>
    <property type="evidence" value="ECO:0007669"/>
    <property type="project" value="InterPro"/>
</dbReference>
<dbReference type="KEGG" id="tpol:Mal48_24680"/>
<evidence type="ECO:0000313" key="4">
    <source>
        <dbReference type="EMBL" id="QDT33215.1"/>
    </source>
</evidence>
<dbReference type="Gene3D" id="3.40.50.1820">
    <property type="entry name" value="alpha/beta hydrolase"/>
    <property type="match status" value="1"/>
</dbReference>
<evidence type="ECO:0000313" key="5">
    <source>
        <dbReference type="Proteomes" id="UP000315724"/>
    </source>
</evidence>
<evidence type="ECO:0000256" key="2">
    <source>
        <dbReference type="SAM" id="SignalP"/>
    </source>
</evidence>
<dbReference type="Proteomes" id="UP000315724">
    <property type="component" value="Chromosome"/>
</dbReference>
<dbReference type="InterPro" id="IPR050955">
    <property type="entry name" value="Plant_Biomass_Hydrol_Est"/>
</dbReference>
<gene>
    <name evidence="4" type="primary">mhpC_1</name>
    <name evidence="4" type="ORF">Mal48_24680</name>
</gene>
<feature type="signal peptide" evidence="2">
    <location>
        <begin position="1"/>
        <end position="18"/>
    </location>
</feature>
<evidence type="ECO:0000256" key="1">
    <source>
        <dbReference type="ARBA" id="ARBA00022729"/>
    </source>
</evidence>
<dbReference type="InterPro" id="IPR001375">
    <property type="entry name" value="Peptidase_S9_cat"/>
</dbReference>
<keyword evidence="1 2" id="KW-0732">Signal</keyword>
<dbReference type="Pfam" id="PF00326">
    <property type="entry name" value="Peptidase_S9"/>
    <property type="match status" value="1"/>
</dbReference>
<dbReference type="AlphaFoldDB" id="A0A517QNM1"/>
<organism evidence="4 5">
    <name type="scientific">Thalassoglobus polymorphus</name>
    <dbReference type="NCBI Taxonomy" id="2527994"/>
    <lineage>
        <taxon>Bacteria</taxon>
        <taxon>Pseudomonadati</taxon>
        <taxon>Planctomycetota</taxon>
        <taxon>Planctomycetia</taxon>
        <taxon>Planctomycetales</taxon>
        <taxon>Planctomycetaceae</taxon>
        <taxon>Thalassoglobus</taxon>
    </lineage>
</organism>
<feature type="chain" id="PRO_5021772799" evidence="2">
    <location>
        <begin position="19"/>
        <end position="284"/>
    </location>
</feature>
<keyword evidence="5" id="KW-1185">Reference proteome</keyword>
<protein>
    <submittedName>
        <fullName evidence="4">2-hydroxy-6-oxononadienedioate/2-hydroxy-6-oxononatrienedioate hydrolase</fullName>
        <ecNumber evidence="4">3.7.1.14</ecNumber>
    </submittedName>
</protein>
<evidence type="ECO:0000259" key="3">
    <source>
        <dbReference type="Pfam" id="PF00326"/>
    </source>
</evidence>
<accession>A0A517QNM1</accession>
<keyword evidence="4" id="KW-0378">Hydrolase</keyword>
<dbReference type="PANTHER" id="PTHR43037:SF4">
    <property type="entry name" value="PEPTIDASE S9 PROLYL OLIGOPEPTIDASE CATALYTIC DOMAIN-CONTAINING PROTEIN"/>
    <property type="match status" value="1"/>
</dbReference>
<dbReference type="InterPro" id="IPR029058">
    <property type="entry name" value="AB_hydrolase_fold"/>
</dbReference>
<dbReference type="PANTHER" id="PTHR43037">
    <property type="entry name" value="UNNAMED PRODUCT-RELATED"/>
    <property type="match status" value="1"/>
</dbReference>
<dbReference type="GO" id="GO:0008236">
    <property type="term" value="F:serine-type peptidase activity"/>
    <property type="evidence" value="ECO:0007669"/>
    <property type="project" value="InterPro"/>
</dbReference>
<feature type="domain" description="Peptidase S9 prolyl oligopeptidase catalytic" evidence="3">
    <location>
        <begin position="127"/>
        <end position="269"/>
    </location>
</feature>